<reference evidence="4" key="1">
    <citation type="submission" date="2020-06" db="EMBL/GenBank/DDBJ databases">
        <authorList>
            <person name="Li T."/>
            <person name="Hu X."/>
            <person name="Zhang T."/>
            <person name="Song X."/>
            <person name="Zhang H."/>
            <person name="Dai N."/>
            <person name="Sheng W."/>
            <person name="Hou X."/>
            <person name="Wei L."/>
        </authorList>
    </citation>
    <scope>NUCLEOTIDE SEQUENCE</scope>
    <source>
        <strain evidence="4">KEN8</strain>
        <tissue evidence="4">Leaf</tissue>
    </source>
</reference>
<organism evidence="4">
    <name type="scientific">Sesamum calycinum</name>
    <dbReference type="NCBI Taxonomy" id="2727403"/>
    <lineage>
        <taxon>Eukaryota</taxon>
        <taxon>Viridiplantae</taxon>
        <taxon>Streptophyta</taxon>
        <taxon>Embryophyta</taxon>
        <taxon>Tracheophyta</taxon>
        <taxon>Spermatophyta</taxon>
        <taxon>Magnoliopsida</taxon>
        <taxon>eudicotyledons</taxon>
        <taxon>Gunneridae</taxon>
        <taxon>Pentapetalae</taxon>
        <taxon>asterids</taxon>
        <taxon>lamiids</taxon>
        <taxon>Lamiales</taxon>
        <taxon>Pedaliaceae</taxon>
        <taxon>Sesamum</taxon>
    </lineage>
</organism>
<evidence type="ECO:0000313" key="4">
    <source>
        <dbReference type="EMBL" id="KAL0324473.1"/>
    </source>
</evidence>
<dbReference type="InterPro" id="IPR051708">
    <property type="entry name" value="Plant_Aspart_Prot_A1"/>
</dbReference>
<gene>
    <name evidence="4" type="ORF">Scaly_2414400</name>
</gene>
<dbReference type="PANTHER" id="PTHR47967">
    <property type="entry name" value="OS07G0603500 PROTEIN-RELATED"/>
    <property type="match status" value="1"/>
</dbReference>
<dbReference type="AlphaFoldDB" id="A0AAW2M1I5"/>
<dbReference type="SUPFAM" id="SSF50630">
    <property type="entry name" value="Acid proteases"/>
    <property type="match status" value="1"/>
</dbReference>
<dbReference type="PROSITE" id="PS51767">
    <property type="entry name" value="PEPTIDASE_A1"/>
    <property type="match status" value="1"/>
</dbReference>
<evidence type="ECO:0000256" key="1">
    <source>
        <dbReference type="ARBA" id="ARBA00022670"/>
    </source>
</evidence>
<comment type="caution">
    <text evidence="4">The sequence shown here is derived from an EMBL/GenBank/DDBJ whole genome shotgun (WGS) entry which is preliminary data.</text>
</comment>
<dbReference type="InterPro" id="IPR032799">
    <property type="entry name" value="TAXi_C"/>
</dbReference>
<dbReference type="GO" id="GO:0008233">
    <property type="term" value="F:peptidase activity"/>
    <property type="evidence" value="ECO:0007669"/>
    <property type="project" value="UniProtKB-KW"/>
</dbReference>
<feature type="domain" description="Peptidase A1" evidence="3">
    <location>
        <begin position="1"/>
        <end position="137"/>
    </location>
</feature>
<dbReference type="Gene3D" id="2.40.70.10">
    <property type="entry name" value="Acid Proteases"/>
    <property type="match status" value="1"/>
</dbReference>
<accession>A0AAW2M1I5</accession>
<sequence length="149" mass="16518">MVVDSGTTFTMLPRKFYESVVGEFDHRVGAVYRRASSVEERTGLSPCYYGNEGEKFFASVPKLALHFGGNSTVVMPSRNYFYEFFDGGAKRKVGCMMLMDGGDEEESGGGPAGLLGNYQQQGFEVVYDLEAKRVGFAKRKCASLWDTLK</sequence>
<keyword evidence="2" id="KW-0378">Hydrolase</keyword>
<keyword evidence="1 4" id="KW-0645">Protease</keyword>
<evidence type="ECO:0000256" key="2">
    <source>
        <dbReference type="ARBA" id="ARBA00022801"/>
    </source>
</evidence>
<dbReference type="PANTHER" id="PTHR47967:SF26">
    <property type="entry name" value="PEPTIDASE A1 DOMAIN-CONTAINING PROTEIN"/>
    <property type="match status" value="1"/>
</dbReference>
<dbReference type="InterPro" id="IPR021109">
    <property type="entry name" value="Peptidase_aspartic_dom_sf"/>
</dbReference>
<reference evidence="4" key="2">
    <citation type="journal article" date="2024" name="Plant">
        <title>Genomic evolution and insights into agronomic trait innovations of Sesamum species.</title>
        <authorList>
            <person name="Miao H."/>
            <person name="Wang L."/>
            <person name="Qu L."/>
            <person name="Liu H."/>
            <person name="Sun Y."/>
            <person name="Le M."/>
            <person name="Wang Q."/>
            <person name="Wei S."/>
            <person name="Zheng Y."/>
            <person name="Lin W."/>
            <person name="Duan Y."/>
            <person name="Cao H."/>
            <person name="Xiong S."/>
            <person name="Wang X."/>
            <person name="Wei L."/>
            <person name="Li C."/>
            <person name="Ma Q."/>
            <person name="Ju M."/>
            <person name="Zhao R."/>
            <person name="Li G."/>
            <person name="Mu C."/>
            <person name="Tian Q."/>
            <person name="Mei H."/>
            <person name="Zhang T."/>
            <person name="Gao T."/>
            <person name="Zhang H."/>
        </authorList>
    </citation>
    <scope>NUCLEOTIDE SEQUENCE</scope>
    <source>
        <strain evidence="4">KEN8</strain>
    </source>
</reference>
<evidence type="ECO:0000259" key="3">
    <source>
        <dbReference type="PROSITE" id="PS51767"/>
    </source>
</evidence>
<dbReference type="GO" id="GO:0005576">
    <property type="term" value="C:extracellular region"/>
    <property type="evidence" value="ECO:0007669"/>
    <property type="project" value="TreeGrafter"/>
</dbReference>
<dbReference type="InterPro" id="IPR033121">
    <property type="entry name" value="PEPTIDASE_A1"/>
</dbReference>
<name>A0AAW2M1I5_9LAMI</name>
<protein>
    <submittedName>
        <fullName evidence="4">Aspartyl protease</fullName>
    </submittedName>
</protein>
<dbReference type="Pfam" id="PF14541">
    <property type="entry name" value="TAXi_C"/>
    <property type="match status" value="1"/>
</dbReference>
<proteinExistence type="predicted"/>
<dbReference type="EMBL" id="JACGWM010000015">
    <property type="protein sequence ID" value="KAL0324473.1"/>
    <property type="molecule type" value="Genomic_DNA"/>
</dbReference>
<dbReference type="GO" id="GO:0006508">
    <property type="term" value="P:proteolysis"/>
    <property type="evidence" value="ECO:0007669"/>
    <property type="project" value="UniProtKB-KW"/>
</dbReference>